<dbReference type="STRING" id="1448308.A0A2T2NKV5"/>
<dbReference type="InterPro" id="IPR001680">
    <property type="entry name" value="WD40_rpt"/>
</dbReference>
<evidence type="ECO:0000256" key="4">
    <source>
        <dbReference type="ARBA" id="ARBA00022786"/>
    </source>
</evidence>
<dbReference type="OrthoDB" id="2096344at2759"/>
<evidence type="ECO:0000256" key="3">
    <source>
        <dbReference type="ARBA" id="ARBA00022737"/>
    </source>
</evidence>
<evidence type="ECO:0000256" key="6">
    <source>
        <dbReference type="PROSITE-ProRule" id="PRU00221"/>
    </source>
</evidence>
<dbReference type="InterPro" id="IPR015943">
    <property type="entry name" value="WD40/YVTN_repeat-like_dom_sf"/>
</dbReference>
<keyword evidence="2 6" id="KW-0853">WD repeat</keyword>
<dbReference type="PROSITE" id="PS50082">
    <property type="entry name" value="WD_REPEATS_2"/>
    <property type="match status" value="3"/>
</dbReference>
<evidence type="ECO:0000313" key="8">
    <source>
        <dbReference type="EMBL" id="PSN66020.1"/>
    </source>
</evidence>
<dbReference type="InterPro" id="IPR036322">
    <property type="entry name" value="WD40_repeat_dom_sf"/>
</dbReference>
<comment type="pathway">
    <text evidence="1">Protein modification; protein ubiquitination.</text>
</comment>
<dbReference type="GO" id="GO:0030674">
    <property type="term" value="F:protein-macromolecule adaptor activity"/>
    <property type="evidence" value="ECO:0007669"/>
    <property type="project" value="TreeGrafter"/>
</dbReference>
<name>A0A2T2NKV5_CORCC</name>
<protein>
    <submittedName>
        <fullName evidence="8">WD repeat-containing protein-like protein</fullName>
    </submittedName>
</protein>
<keyword evidence="4" id="KW-0833">Ubl conjugation pathway</keyword>
<dbReference type="Pfam" id="PF00400">
    <property type="entry name" value="WD40"/>
    <property type="match status" value="3"/>
</dbReference>
<dbReference type="SMART" id="SM00320">
    <property type="entry name" value="WD40"/>
    <property type="match status" value="5"/>
</dbReference>
<feature type="repeat" description="WD" evidence="6">
    <location>
        <begin position="306"/>
        <end position="341"/>
    </location>
</feature>
<accession>A0A2T2NKV5</accession>
<evidence type="ECO:0000256" key="5">
    <source>
        <dbReference type="ARBA" id="ARBA00038344"/>
    </source>
</evidence>
<feature type="compositionally biased region" description="Low complexity" evidence="7">
    <location>
        <begin position="577"/>
        <end position="600"/>
    </location>
</feature>
<evidence type="ECO:0000256" key="7">
    <source>
        <dbReference type="SAM" id="MobiDB-lite"/>
    </source>
</evidence>
<evidence type="ECO:0000256" key="2">
    <source>
        <dbReference type="ARBA" id="ARBA00022574"/>
    </source>
</evidence>
<keyword evidence="3" id="KW-0677">Repeat</keyword>
<dbReference type="AlphaFoldDB" id="A0A2T2NKV5"/>
<dbReference type="Gene3D" id="2.130.10.10">
    <property type="entry name" value="YVTN repeat-like/Quinoprotein amine dehydrogenase"/>
    <property type="match status" value="3"/>
</dbReference>
<feature type="region of interest" description="Disordered" evidence="7">
    <location>
        <begin position="651"/>
        <end position="682"/>
    </location>
</feature>
<dbReference type="SUPFAM" id="SSF50978">
    <property type="entry name" value="WD40 repeat-like"/>
    <property type="match status" value="1"/>
</dbReference>
<dbReference type="InterPro" id="IPR019775">
    <property type="entry name" value="WD40_repeat_CS"/>
</dbReference>
<evidence type="ECO:0000256" key="1">
    <source>
        <dbReference type="ARBA" id="ARBA00004906"/>
    </source>
</evidence>
<feature type="region of interest" description="Disordered" evidence="7">
    <location>
        <begin position="108"/>
        <end position="141"/>
    </location>
</feature>
<dbReference type="PANTHER" id="PTHR22852:SF0">
    <property type="entry name" value="DENTICLELESS PROTEIN HOMOLOG"/>
    <property type="match status" value="1"/>
</dbReference>
<feature type="region of interest" description="Disordered" evidence="7">
    <location>
        <begin position="570"/>
        <end position="600"/>
    </location>
</feature>
<comment type="similarity">
    <text evidence="5">Belongs to the WD repeat cdt2 family.</text>
</comment>
<evidence type="ECO:0000313" key="9">
    <source>
        <dbReference type="Proteomes" id="UP000240883"/>
    </source>
</evidence>
<feature type="repeat" description="WD" evidence="6">
    <location>
        <begin position="616"/>
        <end position="646"/>
    </location>
</feature>
<dbReference type="InterPro" id="IPR051865">
    <property type="entry name" value="WD-repeat_CDT2_adapter"/>
</dbReference>
<dbReference type="PANTHER" id="PTHR22852">
    <property type="entry name" value="LETHAL 2 DENTICLELESS PROTEIN RETINOIC ACID-REGULATED NUCLEAR MATRIX-ASSOCIATED PROTEIN"/>
    <property type="match status" value="1"/>
</dbReference>
<organism evidence="8 9">
    <name type="scientific">Corynespora cassiicola Philippines</name>
    <dbReference type="NCBI Taxonomy" id="1448308"/>
    <lineage>
        <taxon>Eukaryota</taxon>
        <taxon>Fungi</taxon>
        <taxon>Dikarya</taxon>
        <taxon>Ascomycota</taxon>
        <taxon>Pezizomycotina</taxon>
        <taxon>Dothideomycetes</taxon>
        <taxon>Pleosporomycetidae</taxon>
        <taxon>Pleosporales</taxon>
        <taxon>Corynesporascaceae</taxon>
        <taxon>Corynespora</taxon>
    </lineage>
</organism>
<proteinExistence type="inferred from homology"/>
<feature type="compositionally biased region" description="Low complexity" evidence="7">
    <location>
        <begin position="50"/>
        <end position="69"/>
    </location>
</feature>
<dbReference type="GO" id="GO:0043161">
    <property type="term" value="P:proteasome-mediated ubiquitin-dependent protein catabolic process"/>
    <property type="evidence" value="ECO:0007669"/>
    <property type="project" value="TreeGrafter"/>
</dbReference>
<dbReference type="EMBL" id="KZ678136">
    <property type="protein sequence ID" value="PSN66020.1"/>
    <property type="molecule type" value="Genomic_DNA"/>
</dbReference>
<gene>
    <name evidence="8" type="ORF">BS50DRAFT_554163</name>
</gene>
<feature type="region of interest" description="Disordered" evidence="7">
    <location>
        <begin position="16"/>
        <end position="72"/>
    </location>
</feature>
<feature type="compositionally biased region" description="Polar residues" evidence="7">
    <location>
        <begin position="127"/>
        <end position="137"/>
    </location>
</feature>
<feature type="repeat" description="WD" evidence="6">
    <location>
        <begin position="264"/>
        <end position="305"/>
    </location>
</feature>
<dbReference type="PROSITE" id="PS50294">
    <property type="entry name" value="WD_REPEATS_REGION"/>
    <property type="match status" value="1"/>
</dbReference>
<sequence length="682" mass="74204">MSSPPSSAAFELEGPVLEPFCSSPPAPMPSVLASRKPKRPPPITPKRFTRFFTPRSSVHGSSSALGSSGRQLQDITRAAVNRRNANANQRSTPRKTVNFADVISGDENAVTTPQMASRKRKSAYMSPETSPAQSSPSKRTKYISPTPFEILEDAPEAEVPAVYPAPIRRLKSMGTISRTLERSFGGSLAIGRGFLSDHCTSWESQTADFYSSSDDIHELPNGATPFCSSPSNYHSLVAVGDEQGYVTLLDSRANADFQQAPLSWRAHKNALMDVQFSSNDTWMATGSGDQTGQIIDVRTQDTISVLAKHRSSVKQIRFQPGDDRIVATSSRDGAVQIWDLRCKGGDLNYHSCWGRTAPYVSSVRSLMGAHADSGLKPASLAATKPSAVGKSESYSRRGEISVTSLSFLPMGREHLLLTASDASTSVKVWDIRGRYSLRGPAVPISTTVPPDAHTHHRHFGINSLTLSGDASRLYALSKDNTIYAYSTNHLVLGAIPDSSARPKLTPVDQKGLGPLYGFRHRNFHAGSFYVKAALRKASGNRPELLAVGSTDGSPVVFPTDEKFLKQEMHRGEEADDLPGTPTTTGRSTLSRSSTSSRFPSTLMDTIPIYEQGTALVRGHEREVTGVAWAYNGTLVSVGDDLQVRRWREGKEARELRQNGESGGRRWKSGWAQVNDGFDDDDD</sequence>
<reference evidence="8 9" key="1">
    <citation type="journal article" date="2018" name="Front. Microbiol.">
        <title>Genome-Wide Analysis of Corynespora cassiicola Leaf Fall Disease Putative Effectors.</title>
        <authorList>
            <person name="Lopez D."/>
            <person name="Ribeiro S."/>
            <person name="Label P."/>
            <person name="Fumanal B."/>
            <person name="Venisse J.S."/>
            <person name="Kohler A."/>
            <person name="de Oliveira R.R."/>
            <person name="Labutti K."/>
            <person name="Lipzen A."/>
            <person name="Lail K."/>
            <person name="Bauer D."/>
            <person name="Ohm R.A."/>
            <person name="Barry K.W."/>
            <person name="Spatafora J."/>
            <person name="Grigoriev I.V."/>
            <person name="Martin F.M."/>
            <person name="Pujade-Renaud V."/>
        </authorList>
    </citation>
    <scope>NUCLEOTIDE SEQUENCE [LARGE SCALE GENOMIC DNA]</scope>
    <source>
        <strain evidence="8 9">Philippines</strain>
    </source>
</reference>
<dbReference type="Proteomes" id="UP000240883">
    <property type="component" value="Unassembled WGS sequence"/>
</dbReference>
<keyword evidence="9" id="KW-1185">Reference proteome</keyword>
<dbReference type="PROSITE" id="PS00678">
    <property type="entry name" value="WD_REPEATS_1"/>
    <property type="match status" value="1"/>
</dbReference>
<dbReference type="GO" id="GO:0005634">
    <property type="term" value="C:nucleus"/>
    <property type="evidence" value="ECO:0007669"/>
    <property type="project" value="TreeGrafter"/>
</dbReference>